<sequence>MNKFHLNSVKLINKAKEIFNKTSPMLRMDNLGAAGWVDDWVLMQNDRRTLMPFSCWVDEPQHPKFDLAKAFILEEMNRNHGHGRKRAQSMYAFRALELLNKPLPDIEQADLNNLTQAFDEKGYDRSGSSSFWGWCIEKKITPASLNMPKPIENRDRSPEEWQENRDKKLLADEQVAAIGVVYNELYSEEGLVKYGFKKYPIEYLSVAFCTLGISTPSRVNNEIFCLPNQMVKTHKDDDGNEVHSLFWKGSKNHPDNRTHLLDSMKDNVEHILEVLEPESLPAKILSCFMTNPSQSLNDMIIAYPEYNYKIEDYPKLDLKNQTNIFHLGLILGLYEEEPVVPVVGKGNVLIKVHSLRRWKNFKYLSEVKNYDLIGYDYAIMKTYLGIVKSWNLKSHLDKCKPYLYGDDETTTLFK</sequence>
<protein>
    <submittedName>
        <fullName evidence="1">Uncharacterized protein</fullName>
    </submittedName>
</protein>
<evidence type="ECO:0000313" key="1">
    <source>
        <dbReference type="EMBL" id="MDH5924591.1"/>
    </source>
</evidence>
<dbReference type="EMBL" id="JAKMYX010000262">
    <property type="protein sequence ID" value="MDH5924591.1"/>
    <property type="molecule type" value="Genomic_DNA"/>
</dbReference>
<dbReference type="AlphaFoldDB" id="A0AA43G414"/>
<feature type="non-terminal residue" evidence="1">
    <location>
        <position position="414"/>
    </location>
</feature>
<comment type="caution">
    <text evidence="1">The sequence shown here is derived from an EMBL/GenBank/DDBJ whole genome shotgun (WGS) entry which is preliminary data.</text>
</comment>
<accession>A0AA43G414</accession>
<reference evidence="1" key="1">
    <citation type="submission" date="2022-01" db="EMBL/GenBank/DDBJ databases">
        <title>Vibrio aestuarianus Clade A and Clade B isolates are associated with Pacific oyster (Crassostrea gigas) disease outbreaks across Ireland.</title>
        <authorList>
            <person name="Coyle N."/>
            <person name="O'Toole C."/>
            <person name="Thomas J.C.L."/>
            <person name="Ryder D."/>
            <person name="Cheslett D."/>
            <person name="Feist S."/>
            <person name="Bean T."/>
            <person name="Joseph A."/>
            <person name="Waina A."/>
            <person name="Feil E."/>
            <person name="Verner-Jeffreys D.W."/>
        </authorList>
    </citation>
    <scope>NUCLEOTIDE SEQUENCE</scope>
    <source>
        <strain evidence="1">S/17/14 A</strain>
    </source>
</reference>
<proteinExistence type="predicted"/>
<organism evidence="1 2">
    <name type="scientific">Vibrio splendidus</name>
    <dbReference type="NCBI Taxonomy" id="29497"/>
    <lineage>
        <taxon>Bacteria</taxon>
        <taxon>Pseudomonadati</taxon>
        <taxon>Pseudomonadota</taxon>
        <taxon>Gammaproteobacteria</taxon>
        <taxon>Vibrionales</taxon>
        <taxon>Vibrionaceae</taxon>
        <taxon>Vibrio</taxon>
    </lineage>
</organism>
<dbReference type="Proteomes" id="UP001159663">
    <property type="component" value="Unassembled WGS sequence"/>
</dbReference>
<name>A0AA43G414_VIBSP</name>
<dbReference type="RefSeq" id="WP_280534941.1">
    <property type="nucleotide sequence ID" value="NZ_JAKMYX010000262.1"/>
</dbReference>
<evidence type="ECO:0000313" key="2">
    <source>
        <dbReference type="Proteomes" id="UP001159663"/>
    </source>
</evidence>
<gene>
    <name evidence="1" type="ORF">L8R85_26820</name>
</gene>